<dbReference type="RefSeq" id="WP_029370062.1">
    <property type="nucleotide sequence ID" value="NZ_BCSX01000011.1"/>
</dbReference>
<evidence type="ECO:0000313" key="2">
    <source>
        <dbReference type="EMBL" id="GAS86803.1"/>
    </source>
</evidence>
<dbReference type="Gene3D" id="3.20.20.150">
    <property type="entry name" value="Divalent-metal-dependent TIM barrel enzymes"/>
    <property type="match status" value="1"/>
</dbReference>
<keyword evidence="3" id="KW-1185">Reference proteome</keyword>
<name>A0A100VVS3_9MYCO</name>
<comment type="caution">
    <text evidence="2">The sequence shown here is derived from an EMBL/GenBank/DDBJ whole genome shotgun (WGS) entry which is preliminary data.</text>
</comment>
<evidence type="ECO:0000313" key="3">
    <source>
        <dbReference type="Proteomes" id="UP000069620"/>
    </source>
</evidence>
<dbReference type="InterPro" id="IPR050312">
    <property type="entry name" value="IolE/XylAMocC-like"/>
</dbReference>
<dbReference type="SUPFAM" id="SSF51658">
    <property type="entry name" value="Xylose isomerase-like"/>
    <property type="match status" value="1"/>
</dbReference>
<protein>
    <submittedName>
        <fullName evidence="2">Sugar phosphate isomerase/epimerase</fullName>
    </submittedName>
</protein>
<evidence type="ECO:0000259" key="1">
    <source>
        <dbReference type="Pfam" id="PF01261"/>
    </source>
</evidence>
<keyword evidence="2" id="KW-0413">Isomerase</keyword>
<organism evidence="2 3">
    <name type="scientific">Mycolicibacterium brisbanense</name>
    <dbReference type="NCBI Taxonomy" id="146020"/>
    <lineage>
        <taxon>Bacteria</taxon>
        <taxon>Bacillati</taxon>
        <taxon>Actinomycetota</taxon>
        <taxon>Actinomycetes</taxon>
        <taxon>Mycobacteriales</taxon>
        <taxon>Mycobacteriaceae</taxon>
        <taxon>Mycolicibacterium</taxon>
    </lineage>
</organism>
<dbReference type="InterPro" id="IPR013022">
    <property type="entry name" value="Xyl_isomerase-like_TIM-brl"/>
</dbReference>
<reference evidence="3" key="2">
    <citation type="submission" date="2016-02" db="EMBL/GenBank/DDBJ databases">
        <title>Draft genome sequence of five rapidly growing Mycobacterium species.</title>
        <authorList>
            <person name="Katahira K."/>
            <person name="Gotou Y."/>
            <person name="Iida K."/>
            <person name="Ogura Y."/>
            <person name="Hayashi T."/>
        </authorList>
    </citation>
    <scope>NUCLEOTIDE SEQUENCE [LARGE SCALE GENOMIC DNA]</scope>
    <source>
        <strain evidence="3">JCM15654</strain>
    </source>
</reference>
<dbReference type="STRING" id="146020.RMCB_0899"/>
<proteinExistence type="predicted"/>
<dbReference type="PANTHER" id="PTHR12110">
    <property type="entry name" value="HYDROXYPYRUVATE ISOMERASE"/>
    <property type="match status" value="1"/>
</dbReference>
<reference evidence="3" key="1">
    <citation type="journal article" date="2016" name="Genome Announc.">
        <title>Draft Genome Sequences of Five Rapidly Growing Mycobacterium Species, M. thermoresistibile, M. fortuitum subsp. acetamidolyticum, M. canariasense, M. brisbanense, and M. novocastrense.</title>
        <authorList>
            <person name="Katahira K."/>
            <person name="Ogura Y."/>
            <person name="Gotoh Y."/>
            <person name="Hayashi T."/>
        </authorList>
    </citation>
    <scope>NUCLEOTIDE SEQUENCE [LARGE SCALE GENOMIC DNA]</scope>
    <source>
        <strain evidence="3">JCM15654</strain>
    </source>
</reference>
<dbReference type="Proteomes" id="UP000069620">
    <property type="component" value="Unassembled WGS sequence"/>
</dbReference>
<sequence length="288" mass="32207">MKISYNTWAYSSFFVWVPAYTLDDTIKRLARLGYDGIEIGAAAPHAYPPHLSKARRAQVRDLLEENGIQLSSMLPAPSGGPGNNPASPYIEERRATVEHYKELAELTAEWGGKTLIYLPGWIIFGTSRRQAWAWSREVLTEVADSIAHTGVTLVIEPTSHDTNLCVSADDAIELMQDVDRPNVKLMFDTFHVLYSREVISDYAYKMGADLKHIHIADSDRLPPGSGVGDFESLIDALIETGFDGYLTMETGFHRRGIEPDEDARTSIEYLRPLVERKLREHAAAGSRL</sequence>
<accession>A0A100VVS3</accession>
<feature type="domain" description="Xylose isomerase-like TIM barrel" evidence="1">
    <location>
        <begin position="27"/>
        <end position="272"/>
    </location>
</feature>
<gene>
    <name evidence="2" type="ORF">RMCB_0899</name>
</gene>
<dbReference type="GO" id="GO:0016853">
    <property type="term" value="F:isomerase activity"/>
    <property type="evidence" value="ECO:0007669"/>
    <property type="project" value="UniProtKB-KW"/>
</dbReference>
<dbReference type="Pfam" id="PF01261">
    <property type="entry name" value="AP_endonuc_2"/>
    <property type="match status" value="1"/>
</dbReference>
<dbReference type="OrthoDB" id="9786584at2"/>
<dbReference type="InterPro" id="IPR036237">
    <property type="entry name" value="Xyl_isomerase-like_sf"/>
</dbReference>
<dbReference type="PANTHER" id="PTHR12110:SF21">
    <property type="entry name" value="XYLOSE ISOMERASE-LIKE TIM BARREL DOMAIN-CONTAINING PROTEIN"/>
    <property type="match status" value="1"/>
</dbReference>
<dbReference type="EMBL" id="BCSX01000011">
    <property type="protein sequence ID" value="GAS86803.1"/>
    <property type="molecule type" value="Genomic_DNA"/>
</dbReference>
<dbReference type="AlphaFoldDB" id="A0A100VVS3"/>